<dbReference type="OrthoDB" id="1956472at2"/>
<dbReference type="STRING" id="942150.IV64_GL001707"/>
<sequence>MTEKSINFNLSEISGGAVQEKLDREMKRVAANIIDPNTDAKKKRKITLTITLAPNDSRTVVDVDTEVKSVLAPQSAVPTTIMTGRNLDTGEIAVNELKSGTPGQTYIDDDGTVKTDTGQPVEEVEKEQATAKSGSNKLVDFQAQKKQEN</sequence>
<dbReference type="AlphaFoldDB" id="A0A0R2MKH1"/>
<reference evidence="2 3" key="1">
    <citation type="journal article" date="2015" name="Genome Announc.">
        <title>Expanding the biotechnology potential of lactobacilli through comparative genomics of 213 strains and associated genera.</title>
        <authorList>
            <person name="Sun Z."/>
            <person name="Harris H.M."/>
            <person name="McCann A."/>
            <person name="Guo C."/>
            <person name="Argimon S."/>
            <person name="Zhang W."/>
            <person name="Yang X."/>
            <person name="Jeffery I.B."/>
            <person name="Cooney J.C."/>
            <person name="Kagawa T.F."/>
            <person name="Liu W."/>
            <person name="Song Y."/>
            <person name="Salvetti E."/>
            <person name="Wrobel A."/>
            <person name="Rasinkangas P."/>
            <person name="Parkhill J."/>
            <person name="Rea M.C."/>
            <person name="O'Sullivan O."/>
            <person name="Ritari J."/>
            <person name="Douillard F.P."/>
            <person name="Paul Ross R."/>
            <person name="Yang R."/>
            <person name="Briner A.E."/>
            <person name="Felis G.E."/>
            <person name="de Vos W.M."/>
            <person name="Barrangou R."/>
            <person name="Klaenhammer T.R."/>
            <person name="Caufield P.W."/>
            <person name="Cui Y."/>
            <person name="Zhang H."/>
            <person name="O'Toole P.W."/>
        </authorList>
    </citation>
    <scope>NUCLEOTIDE SEQUENCE [LARGE SCALE GENOMIC DNA]</scope>
    <source>
        <strain evidence="2 3">LMG 26013</strain>
    </source>
</reference>
<proteinExistence type="predicted"/>
<evidence type="ECO:0000313" key="2">
    <source>
        <dbReference type="EMBL" id="KRO14223.1"/>
    </source>
</evidence>
<evidence type="ECO:0008006" key="4">
    <source>
        <dbReference type="Google" id="ProtNLM"/>
    </source>
</evidence>
<gene>
    <name evidence="2" type="ORF">IV64_GL001707</name>
</gene>
<name>A0A0R2MKH1_9LACO</name>
<protein>
    <recommendedName>
        <fullName evidence="4">Replication terminator protein</fullName>
    </recommendedName>
</protein>
<dbReference type="Proteomes" id="UP000051783">
    <property type="component" value="Unassembled WGS sequence"/>
</dbReference>
<accession>A0A0R2MKH1</accession>
<dbReference type="EMBL" id="JQCL01000019">
    <property type="protein sequence ID" value="KRO14223.1"/>
    <property type="molecule type" value="Genomic_DNA"/>
</dbReference>
<dbReference type="PATRIC" id="fig|942150.3.peg.1768"/>
<dbReference type="RefSeq" id="WP_057705540.1">
    <property type="nucleotide sequence ID" value="NZ_JQCL01000019.1"/>
</dbReference>
<evidence type="ECO:0000256" key="1">
    <source>
        <dbReference type="SAM" id="MobiDB-lite"/>
    </source>
</evidence>
<keyword evidence="3" id="KW-1185">Reference proteome</keyword>
<organism evidence="2 3">
    <name type="scientific">Lactiplantibacillus xiangfangensis</name>
    <dbReference type="NCBI Taxonomy" id="942150"/>
    <lineage>
        <taxon>Bacteria</taxon>
        <taxon>Bacillati</taxon>
        <taxon>Bacillota</taxon>
        <taxon>Bacilli</taxon>
        <taxon>Lactobacillales</taxon>
        <taxon>Lactobacillaceae</taxon>
        <taxon>Lactiplantibacillus</taxon>
    </lineage>
</organism>
<comment type="caution">
    <text evidence="2">The sequence shown here is derived from an EMBL/GenBank/DDBJ whole genome shotgun (WGS) entry which is preliminary data.</text>
</comment>
<feature type="region of interest" description="Disordered" evidence="1">
    <location>
        <begin position="99"/>
        <end position="149"/>
    </location>
</feature>
<evidence type="ECO:0000313" key="3">
    <source>
        <dbReference type="Proteomes" id="UP000051783"/>
    </source>
</evidence>